<dbReference type="GO" id="GO:0006364">
    <property type="term" value="P:rRNA processing"/>
    <property type="evidence" value="ECO:0007669"/>
    <property type="project" value="UniProtKB-KW"/>
</dbReference>
<protein>
    <recommendedName>
        <fullName evidence="6">Tetrapyrrole methylase domain-containing protein</fullName>
    </recommendedName>
</protein>
<dbReference type="Gene3D" id="3.30.950.10">
    <property type="entry name" value="Methyltransferase, Cobalt-precorrin-4 Transmethylase, Domain 2"/>
    <property type="match status" value="1"/>
</dbReference>
<dbReference type="PANTHER" id="PTHR46111:SF1">
    <property type="entry name" value="RIBOSOMAL RNA SMALL SUBUNIT METHYLTRANSFERASE I"/>
    <property type="match status" value="1"/>
</dbReference>
<keyword evidence="4" id="KW-0808">Transferase</keyword>
<dbReference type="Proteomes" id="UP000289738">
    <property type="component" value="Chromosome A07"/>
</dbReference>
<dbReference type="Gene3D" id="3.40.1010.10">
    <property type="entry name" value="Cobalt-precorrin-4 Transmethylase, Domain 1"/>
    <property type="match status" value="1"/>
</dbReference>
<keyword evidence="5" id="KW-0949">S-adenosyl-L-methionine</keyword>
<evidence type="ECO:0000256" key="1">
    <source>
        <dbReference type="ARBA" id="ARBA00022490"/>
    </source>
</evidence>
<dbReference type="InterPro" id="IPR014776">
    <property type="entry name" value="4pyrrole_Mease_sub2"/>
</dbReference>
<dbReference type="AlphaFoldDB" id="A0A445CCI1"/>
<dbReference type="PANTHER" id="PTHR46111">
    <property type="entry name" value="RIBOSOMAL RNA SMALL SUBUNIT METHYLTRANSFERASE I"/>
    <property type="match status" value="1"/>
</dbReference>
<dbReference type="CDD" id="cd11648">
    <property type="entry name" value="RsmI"/>
    <property type="match status" value="1"/>
</dbReference>
<evidence type="ECO:0000259" key="6">
    <source>
        <dbReference type="Pfam" id="PF00590"/>
    </source>
</evidence>
<proteinExistence type="predicted"/>
<dbReference type="InterPro" id="IPR000878">
    <property type="entry name" value="4pyrrol_Mease"/>
</dbReference>
<comment type="caution">
    <text evidence="7">The sequence shown here is derived from an EMBL/GenBank/DDBJ whole genome shotgun (WGS) entry which is preliminary data.</text>
</comment>
<dbReference type="STRING" id="3818.A0A445CCI1"/>
<evidence type="ECO:0000256" key="2">
    <source>
        <dbReference type="ARBA" id="ARBA00022552"/>
    </source>
</evidence>
<dbReference type="GO" id="GO:0032259">
    <property type="term" value="P:methylation"/>
    <property type="evidence" value="ECO:0007669"/>
    <property type="project" value="UniProtKB-KW"/>
</dbReference>
<dbReference type="GO" id="GO:0008168">
    <property type="term" value="F:methyltransferase activity"/>
    <property type="evidence" value="ECO:0007669"/>
    <property type="project" value="UniProtKB-KW"/>
</dbReference>
<gene>
    <name evidence="7" type="ORF">Ahy_A07g034543</name>
</gene>
<dbReference type="SUPFAM" id="SSF53790">
    <property type="entry name" value="Tetrapyrrole methylase"/>
    <property type="match status" value="1"/>
</dbReference>
<evidence type="ECO:0000256" key="3">
    <source>
        <dbReference type="ARBA" id="ARBA00022603"/>
    </source>
</evidence>
<dbReference type="EMBL" id="SDMP01000007">
    <property type="protein sequence ID" value="RYR48521.1"/>
    <property type="molecule type" value="Genomic_DNA"/>
</dbReference>
<keyword evidence="8" id="KW-1185">Reference proteome</keyword>
<keyword evidence="2" id="KW-0698">rRNA processing</keyword>
<keyword evidence="1" id="KW-0963">Cytoplasm</keyword>
<name>A0A445CCI1_ARAHY</name>
<feature type="domain" description="Tetrapyrrole methylase" evidence="6">
    <location>
        <begin position="118"/>
        <end position="312"/>
    </location>
</feature>
<sequence length="572" mass="63751">MKIFCLGLGQFQFPKAQKEHCSSSLAEKRKAAALGLVASGRKMMLSRRVAAALPFRFAAPAANQVPMPKHHLPLISFHPENVAVLCSRSNSSLSQQSETEHVDYSLFRTQQTNLKPGLYLVGTPIGNLEDITFRYGSSRAELCKCDSLGRYEALWQVASSLQHQNSPQVQMSYHKFNESQREQLVLKRLKEGEIVALISDAGTPGISDPGMELAKLCISENILVVPIPGPCALVSALSASGLPTHEFTFVGFLPKHSGSRRKRLMSLADQTATQIFYVPPHKLSQFLEEASSIFGDARQCVIAREMTKLHEERGYGSLTCDDTTHDGLTGELDHRTPGLKDGNSPKEDGVGDWLVPIGIFWLWRREDLLATVGAGFVKVADLHFPHERFQFLDLEGDFDFLGHWTNEWSSDSGDEEQEMDGLDVWHQRKGRLICVMKEAILPHAIDFTTTLSPNRWLTRSTRAILSFSLVFTWKTFLLQFWRGTVREAKEVFLMRQPKGELTILIEGQTSSKVEPPSDSELEDELRELIASGETLSTAVKLVAGRTSASKKTIYSLALKTFGKQLQGEDDSN</sequence>
<evidence type="ECO:0000313" key="8">
    <source>
        <dbReference type="Proteomes" id="UP000289738"/>
    </source>
</evidence>
<dbReference type="Pfam" id="PF00590">
    <property type="entry name" value="TP_methylase"/>
    <property type="match status" value="1"/>
</dbReference>
<dbReference type="InterPro" id="IPR008189">
    <property type="entry name" value="rRNA_ssu_MeTfrase_I"/>
</dbReference>
<dbReference type="InterPro" id="IPR035996">
    <property type="entry name" value="4pyrrol_Methylase_sf"/>
</dbReference>
<evidence type="ECO:0000256" key="4">
    <source>
        <dbReference type="ARBA" id="ARBA00022679"/>
    </source>
</evidence>
<accession>A0A445CCI1</accession>
<evidence type="ECO:0000313" key="7">
    <source>
        <dbReference type="EMBL" id="RYR48521.1"/>
    </source>
</evidence>
<dbReference type="PROSITE" id="PS01296">
    <property type="entry name" value="RSMI"/>
    <property type="match status" value="1"/>
</dbReference>
<dbReference type="InterPro" id="IPR018063">
    <property type="entry name" value="SAM_MeTrfase_RsmI_CS"/>
</dbReference>
<organism evidence="7 8">
    <name type="scientific">Arachis hypogaea</name>
    <name type="common">Peanut</name>
    <dbReference type="NCBI Taxonomy" id="3818"/>
    <lineage>
        <taxon>Eukaryota</taxon>
        <taxon>Viridiplantae</taxon>
        <taxon>Streptophyta</taxon>
        <taxon>Embryophyta</taxon>
        <taxon>Tracheophyta</taxon>
        <taxon>Spermatophyta</taxon>
        <taxon>Magnoliopsida</taxon>
        <taxon>eudicotyledons</taxon>
        <taxon>Gunneridae</taxon>
        <taxon>Pentapetalae</taxon>
        <taxon>rosids</taxon>
        <taxon>fabids</taxon>
        <taxon>Fabales</taxon>
        <taxon>Fabaceae</taxon>
        <taxon>Papilionoideae</taxon>
        <taxon>50 kb inversion clade</taxon>
        <taxon>dalbergioids sensu lato</taxon>
        <taxon>Dalbergieae</taxon>
        <taxon>Pterocarpus clade</taxon>
        <taxon>Arachis</taxon>
    </lineage>
</organism>
<reference evidence="7 8" key="1">
    <citation type="submission" date="2019-01" db="EMBL/GenBank/DDBJ databases">
        <title>Sequencing of cultivated peanut Arachis hypogaea provides insights into genome evolution and oil improvement.</title>
        <authorList>
            <person name="Chen X."/>
        </authorList>
    </citation>
    <scope>NUCLEOTIDE SEQUENCE [LARGE SCALE GENOMIC DNA]</scope>
    <source>
        <strain evidence="8">cv. Fuhuasheng</strain>
        <tissue evidence="7">Leaves</tissue>
    </source>
</reference>
<keyword evidence="3" id="KW-0489">Methyltransferase</keyword>
<dbReference type="InterPro" id="IPR014777">
    <property type="entry name" value="4pyrrole_Mease_sub1"/>
</dbReference>
<evidence type="ECO:0000256" key="5">
    <source>
        <dbReference type="ARBA" id="ARBA00022691"/>
    </source>
</evidence>